<feature type="region of interest" description="Disordered" evidence="1">
    <location>
        <begin position="270"/>
        <end position="330"/>
    </location>
</feature>
<feature type="compositionally biased region" description="Basic and acidic residues" evidence="1">
    <location>
        <begin position="222"/>
        <end position="231"/>
    </location>
</feature>
<protein>
    <submittedName>
        <fullName evidence="2">Uncharacterized protein</fullName>
    </submittedName>
</protein>
<organism evidence="2 3">
    <name type="scientific">Oidiodendron maius (strain Zn)</name>
    <dbReference type="NCBI Taxonomy" id="913774"/>
    <lineage>
        <taxon>Eukaryota</taxon>
        <taxon>Fungi</taxon>
        <taxon>Dikarya</taxon>
        <taxon>Ascomycota</taxon>
        <taxon>Pezizomycotina</taxon>
        <taxon>Leotiomycetes</taxon>
        <taxon>Leotiomycetes incertae sedis</taxon>
        <taxon>Myxotrichaceae</taxon>
        <taxon>Oidiodendron</taxon>
    </lineage>
</organism>
<feature type="compositionally biased region" description="Basic and acidic residues" evidence="1">
    <location>
        <begin position="40"/>
        <end position="58"/>
    </location>
</feature>
<feature type="compositionally biased region" description="Low complexity" evidence="1">
    <location>
        <begin position="113"/>
        <end position="128"/>
    </location>
</feature>
<feature type="region of interest" description="Disordered" evidence="1">
    <location>
        <begin position="101"/>
        <end position="257"/>
    </location>
</feature>
<feature type="compositionally biased region" description="Basic and acidic residues" evidence="1">
    <location>
        <begin position="533"/>
        <end position="559"/>
    </location>
</feature>
<reference evidence="3" key="2">
    <citation type="submission" date="2015-01" db="EMBL/GenBank/DDBJ databases">
        <title>Evolutionary Origins and Diversification of the Mycorrhizal Mutualists.</title>
        <authorList>
            <consortium name="DOE Joint Genome Institute"/>
            <consortium name="Mycorrhizal Genomics Consortium"/>
            <person name="Kohler A."/>
            <person name="Kuo A."/>
            <person name="Nagy L.G."/>
            <person name="Floudas D."/>
            <person name="Copeland A."/>
            <person name="Barry K.W."/>
            <person name="Cichocki N."/>
            <person name="Veneault-Fourrey C."/>
            <person name="LaButti K."/>
            <person name="Lindquist E.A."/>
            <person name="Lipzen A."/>
            <person name="Lundell T."/>
            <person name="Morin E."/>
            <person name="Murat C."/>
            <person name="Riley R."/>
            <person name="Ohm R."/>
            <person name="Sun H."/>
            <person name="Tunlid A."/>
            <person name="Henrissat B."/>
            <person name="Grigoriev I.V."/>
            <person name="Hibbett D.S."/>
            <person name="Martin F."/>
        </authorList>
    </citation>
    <scope>NUCLEOTIDE SEQUENCE [LARGE SCALE GENOMIC DNA]</scope>
    <source>
        <strain evidence="3">Zn</strain>
    </source>
</reference>
<feature type="compositionally biased region" description="Basic and acidic residues" evidence="1">
    <location>
        <begin position="165"/>
        <end position="206"/>
    </location>
</feature>
<feature type="compositionally biased region" description="Low complexity" evidence="1">
    <location>
        <begin position="625"/>
        <end position="637"/>
    </location>
</feature>
<feature type="compositionally biased region" description="Polar residues" evidence="1">
    <location>
        <begin position="654"/>
        <end position="670"/>
    </location>
</feature>
<feature type="compositionally biased region" description="Polar residues" evidence="1">
    <location>
        <begin position="25"/>
        <end position="39"/>
    </location>
</feature>
<name>A0A0C3HFC2_OIDMZ</name>
<evidence type="ECO:0000313" key="2">
    <source>
        <dbReference type="EMBL" id="KIN01840.1"/>
    </source>
</evidence>
<gene>
    <name evidence="2" type="ORF">OIDMADRAFT_53355</name>
</gene>
<sequence>MAAVERDGADDTSSAEDNQPRARRNLSTARSDQPIFTSLRNRERITFAKKDRDSDENARPGPESDTGRGNWMSGKGMKLGEAFLRTDDEGNFLPRLSARMAGSVGSRIPRTKSFSPPAASSSPSNRLSAIKDVPGRSSSAPVDSESEITGPLQGSPSPAARNRRVQRENRRSDRSQTSAREHINPSERDKKLRQHSDDQERSELLRSLDSAPLFSRAPVGPKVEETVRTLAEKTSTSSFENEPPVRVPKTWGSKAKKNSDWMAKILSPETSVEIKDSPQDILSEKQKTAADTPLPSVEDVSSVQTLTPPASRPTSARPTNVSPEKSQMWQGDLDFTAQSLQISTSPLLRVKQTNKVDEIRAREIESLTARAVATNRLEEIREKISEERSISEDNARAGLRDLDARHAQELGGPDEGISLLEQNGYRVSDGPVPTQRSNADGNKADEGASQLGGHDETWETLRALSRVITSKSPSPPRMDEKEVNHPIVIGPSTGEKLGERQTSTRREISLRGVTNDANTDAKRNSGASTPPKSDVDPEERITSETRLFELQDNRSERNSIRVPSRSPSPSEDGKYDETPRPPRMDPLLLPTPRVSGAFIDTPAPSARKPRKSRSSPPSHRDVTASSDGVSSVHSGSGRAISDTSVANARRRQRQPPNTASRQSQPRTIINSARPATVAEDLRRIKLEGQLEDSTLEDFDAILEAHTRATGDSDNNTTILEPILDLEYDERGLPLSAKEIARRVELRTLDRMCQSIKNTSSSIRDARHGIERLEQQVSTSSLSTGEKVDGTQYIGIPLPRLITHTTNAKSGKTGRNWKFTWFGILVTVFFTWLVSETAMCNEFCHVNQSYNAIRSSHRDPFFPWAIPTKLDQWTGEVASNLFWVAWEGLGGERPSIFGKPRPCDWWLGRDGPVGIVKDENYDGKSIFSDEMI</sequence>
<dbReference type="HOGENOM" id="CLU_314250_0_0_1"/>
<keyword evidence="3" id="KW-1185">Reference proteome</keyword>
<feature type="compositionally biased region" description="Basic and acidic residues" evidence="1">
    <location>
        <begin position="496"/>
        <end position="509"/>
    </location>
</feature>
<evidence type="ECO:0000313" key="3">
    <source>
        <dbReference type="Proteomes" id="UP000054321"/>
    </source>
</evidence>
<dbReference type="Proteomes" id="UP000054321">
    <property type="component" value="Unassembled WGS sequence"/>
</dbReference>
<feature type="compositionally biased region" description="Basic and acidic residues" evidence="1">
    <location>
        <begin position="272"/>
        <end position="288"/>
    </location>
</feature>
<feature type="compositionally biased region" description="Low complexity" evidence="1">
    <location>
        <begin position="560"/>
        <end position="570"/>
    </location>
</feature>
<dbReference type="InParanoid" id="A0A0C3HFC2"/>
<reference evidence="2 3" key="1">
    <citation type="submission" date="2014-04" db="EMBL/GenBank/DDBJ databases">
        <authorList>
            <consortium name="DOE Joint Genome Institute"/>
            <person name="Kuo A."/>
            <person name="Martino E."/>
            <person name="Perotto S."/>
            <person name="Kohler A."/>
            <person name="Nagy L.G."/>
            <person name="Floudas D."/>
            <person name="Copeland A."/>
            <person name="Barry K.W."/>
            <person name="Cichocki N."/>
            <person name="Veneault-Fourrey C."/>
            <person name="LaButti K."/>
            <person name="Lindquist E.A."/>
            <person name="Lipzen A."/>
            <person name="Lundell T."/>
            <person name="Morin E."/>
            <person name="Murat C."/>
            <person name="Sun H."/>
            <person name="Tunlid A."/>
            <person name="Henrissat B."/>
            <person name="Grigoriev I.V."/>
            <person name="Hibbett D.S."/>
            <person name="Martin F."/>
            <person name="Nordberg H.P."/>
            <person name="Cantor M.N."/>
            <person name="Hua S.X."/>
        </authorList>
    </citation>
    <scope>NUCLEOTIDE SEQUENCE [LARGE SCALE GENOMIC DNA]</scope>
    <source>
        <strain evidence="2 3">Zn</strain>
    </source>
</reference>
<dbReference type="AlphaFoldDB" id="A0A0C3HFC2"/>
<proteinExistence type="predicted"/>
<feature type="compositionally biased region" description="Basic and acidic residues" evidence="1">
    <location>
        <begin position="571"/>
        <end position="583"/>
    </location>
</feature>
<dbReference type="OrthoDB" id="3439035at2759"/>
<feature type="compositionally biased region" description="Polar residues" evidence="1">
    <location>
        <begin position="299"/>
        <end position="329"/>
    </location>
</feature>
<feature type="region of interest" description="Disordered" evidence="1">
    <location>
        <begin position="400"/>
        <end position="674"/>
    </location>
</feature>
<dbReference type="EMBL" id="KN832875">
    <property type="protein sequence ID" value="KIN01840.1"/>
    <property type="molecule type" value="Genomic_DNA"/>
</dbReference>
<evidence type="ECO:0000256" key="1">
    <source>
        <dbReference type="SAM" id="MobiDB-lite"/>
    </source>
</evidence>
<accession>A0A0C3HFC2</accession>
<feature type="region of interest" description="Disordered" evidence="1">
    <location>
        <begin position="1"/>
        <end position="75"/>
    </location>
</feature>